<keyword evidence="1" id="KW-0678">Repressor</keyword>
<evidence type="ECO:0000256" key="2">
    <source>
        <dbReference type="ARBA" id="ARBA00023015"/>
    </source>
</evidence>
<dbReference type="GO" id="GO:0003700">
    <property type="term" value="F:DNA-binding transcription factor activity"/>
    <property type="evidence" value="ECO:0007669"/>
    <property type="project" value="TreeGrafter"/>
</dbReference>
<dbReference type="SUPFAM" id="SSF53822">
    <property type="entry name" value="Periplasmic binding protein-like I"/>
    <property type="match status" value="1"/>
</dbReference>
<evidence type="ECO:0000256" key="1">
    <source>
        <dbReference type="ARBA" id="ARBA00022491"/>
    </source>
</evidence>
<organism evidence="6 7">
    <name type="scientific">Piscinibacter terrae</name>
    <dbReference type="NCBI Taxonomy" id="2496871"/>
    <lineage>
        <taxon>Bacteria</taxon>
        <taxon>Pseudomonadati</taxon>
        <taxon>Pseudomonadota</taxon>
        <taxon>Betaproteobacteria</taxon>
        <taxon>Burkholderiales</taxon>
        <taxon>Sphaerotilaceae</taxon>
        <taxon>Piscinibacter</taxon>
    </lineage>
</organism>
<dbReference type="PROSITE" id="PS50932">
    <property type="entry name" value="HTH_LACI_2"/>
    <property type="match status" value="1"/>
</dbReference>
<dbReference type="CDD" id="cd06288">
    <property type="entry name" value="PBP1_sucrose_transcription_regulator"/>
    <property type="match status" value="1"/>
</dbReference>
<keyword evidence="7" id="KW-1185">Reference proteome</keyword>
<dbReference type="GO" id="GO:0000976">
    <property type="term" value="F:transcription cis-regulatory region binding"/>
    <property type="evidence" value="ECO:0007669"/>
    <property type="project" value="TreeGrafter"/>
</dbReference>
<evidence type="ECO:0000313" key="7">
    <source>
        <dbReference type="Proteomes" id="UP000267464"/>
    </source>
</evidence>
<dbReference type="PANTHER" id="PTHR30146:SF148">
    <property type="entry name" value="HTH-TYPE TRANSCRIPTIONAL REPRESSOR PURR-RELATED"/>
    <property type="match status" value="1"/>
</dbReference>
<evidence type="ECO:0000259" key="5">
    <source>
        <dbReference type="PROSITE" id="PS50932"/>
    </source>
</evidence>
<dbReference type="OrthoDB" id="269117at2"/>
<dbReference type="PANTHER" id="PTHR30146">
    <property type="entry name" value="LACI-RELATED TRANSCRIPTIONAL REPRESSOR"/>
    <property type="match status" value="1"/>
</dbReference>
<keyword evidence="3 6" id="KW-0238">DNA-binding</keyword>
<dbReference type="SUPFAM" id="SSF47413">
    <property type="entry name" value="lambda repressor-like DNA-binding domains"/>
    <property type="match status" value="1"/>
</dbReference>
<name>A0A3N7HJZ3_9BURK</name>
<dbReference type="InterPro" id="IPR046335">
    <property type="entry name" value="LacI/GalR-like_sensor"/>
</dbReference>
<dbReference type="Pfam" id="PF00356">
    <property type="entry name" value="LacI"/>
    <property type="match status" value="1"/>
</dbReference>
<dbReference type="SMART" id="SM00354">
    <property type="entry name" value="HTH_LACI"/>
    <property type="match status" value="1"/>
</dbReference>
<dbReference type="CDD" id="cd01392">
    <property type="entry name" value="HTH_LacI"/>
    <property type="match status" value="1"/>
</dbReference>
<accession>A0A3N7HJZ3</accession>
<dbReference type="InterPro" id="IPR010982">
    <property type="entry name" value="Lambda_DNA-bd_dom_sf"/>
</dbReference>
<evidence type="ECO:0000313" key="6">
    <source>
        <dbReference type="EMBL" id="RQP21286.1"/>
    </source>
</evidence>
<dbReference type="Gene3D" id="3.40.50.2300">
    <property type="match status" value="2"/>
</dbReference>
<dbReference type="Proteomes" id="UP000267464">
    <property type="component" value="Unassembled WGS sequence"/>
</dbReference>
<protein>
    <submittedName>
        <fullName evidence="6">LacI family DNA-binding transcriptional regulator</fullName>
    </submittedName>
</protein>
<comment type="caution">
    <text evidence="6">The sequence shown here is derived from an EMBL/GenBank/DDBJ whole genome shotgun (WGS) entry which is preliminary data.</text>
</comment>
<proteinExistence type="predicted"/>
<dbReference type="InterPro" id="IPR028082">
    <property type="entry name" value="Peripla_BP_I"/>
</dbReference>
<keyword evidence="2" id="KW-0805">Transcription regulation</keyword>
<feature type="domain" description="HTH lacI-type" evidence="5">
    <location>
        <begin position="1"/>
        <end position="56"/>
    </location>
</feature>
<evidence type="ECO:0000256" key="4">
    <source>
        <dbReference type="ARBA" id="ARBA00023163"/>
    </source>
</evidence>
<dbReference type="EMBL" id="QUSW01000012">
    <property type="protein sequence ID" value="RQP21286.1"/>
    <property type="molecule type" value="Genomic_DNA"/>
</dbReference>
<gene>
    <name evidence="6" type="ORF">DZC73_28615</name>
</gene>
<sequence>MTDVALKAGVSQSTVSLVLNGMTGTKLSDETRAKVIKIAGELGYRLPDRRATGAASRRGKSAGLPVILYLVDEMSTSPHPVLSIDGAKDEAWGQGALVSVFATRTNESVESAVLSTMLSNPQVIGVIYSTIFTRAITLPEPLTRVPTVLLNCREADVPANAPPRLSSVEPSEIMGGMLATQHLLDAGHKRIAFINGEPWMDASQDRLKGYRRALTSMDIPFDAALVREGDWHVASGHDCTLALMKQPHPPTAIFCANDLMALGCLQALQQLGKEVPRQVSVMGYDDQEIARHTYPPLSTLVLPNYEMGRLAVETLLAELAQPTRPKRRLKVEGQLVSRGTVATRTLATRKR</sequence>
<dbReference type="InterPro" id="IPR000843">
    <property type="entry name" value="HTH_LacI"/>
</dbReference>
<dbReference type="Gene3D" id="1.10.260.40">
    <property type="entry name" value="lambda repressor-like DNA-binding domains"/>
    <property type="match status" value="1"/>
</dbReference>
<keyword evidence="4" id="KW-0804">Transcription</keyword>
<dbReference type="Pfam" id="PF13377">
    <property type="entry name" value="Peripla_BP_3"/>
    <property type="match status" value="1"/>
</dbReference>
<evidence type="ECO:0000256" key="3">
    <source>
        <dbReference type="ARBA" id="ARBA00023125"/>
    </source>
</evidence>
<dbReference type="RefSeq" id="WP_124543913.1">
    <property type="nucleotide sequence ID" value="NZ_QUSW01000012.1"/>
</dbReference>
<dbReference type="AlphaFoldDB" id="A0A3N7HJZ3"/>
<reference evidence="6 7" key="1">
    <citation type="submission" date="2018-08" db="EMBL/GenBank/DDBJ databases">
        <authorList>
            <person name="Khan S.A."/>
            <person name="Jeon C.O."/>
            <person name="Chun B.H."/>
            <person name="Jeong S.E."/>
        </authorList>
    </citation>
    <scope>NUCLEOTIDE SEQUENCE [LARGE SCALE GENOMIC DNA]</scope>
    <source>
        <strain evidence="6 7">S-16</strain>
    </source>
</reference>
<reference evidence="6 7" key="2">
    <citation type="submission" date="2018-12" db="EMBL/GenBank/DDBJ databases">
        <title>Rhizobacter gummiphilus sp. nov., a rubber-degrading bacterium isolated from the soil of a botanical garden in Japan.</title>
        <authorList>
            <person name="Shunsuke S.S."/>
        </authorList>
    </citation>
    <scope>NUCLEOTIDE SEQUENCE [LARGE SCALE GENOMIC DNA]</scope>
    <source>
        <strain evidence="6 7">S-16</strain>
    </source>
</reference>